<dbReference type="Pfam" id="PF00561">
    <property type="entry name" value="Abhydrolase_1"/>
    <property type="match status" value="1"/>
</dbReference>
<organism evidence="5 6">
    <name type="scientific">Vulcaniibacterium tengchongense</name>
    <dbReference type="NCBI Taxonomy" id="1273429"/>
    <lineage>
        <taxon>Bacteria</taxon>
        <taxon>Pseudomonadati</taxon>
        <taxon>Pseudomonadota</taxon>
        <taxon>Gammaproteobacteria</taxon>
        <taxon>Lysobacterales</taxon>
        <taxon>Lysobacteraceae</taxon>
        <taxon>Vulcaniibacterium</taxon>
    </lineage>
</organism>
<dbReference type="GO" id="GO:0008233">
    <property type="term" value="F:peptidase activity"/>
    <property type="evidence" value="ECO:0007669"/>
    <property type="project" value="InterPro"/>
</dbReference>
<gene>
    <name evidence="5" type="ORF">EDC50_1942</name>
</gene>
<dbReference type="InterPro" id="IPR002410">
    <property type="entry name" value="Peptidase_S33"/>
</dbReference>
<dbReference type="InterPro" id="IPR050266">
    <property type="entry name" value="AB_hydrolase_sf"/>
</dbReference>
<dbReference type="SUPFAM" id="SSF53474">
    <property type="entry name" value="alpha/beta-Hydrolases"/>
    <property type="match status" value="1"/>
</dbReference>
<dbReference type="RefSeq" id="WP_123770261.1">
    <property type="nucleotide sequence ID" value="NZ_RKQN01000002.1"/>
</dbReference>
<dbReference type="InterPro" id="IPR029058">
    <property type="entry name" value="AB_hydrolase_fold"/>
</dbReference>
<evidence type="ECO:0000256" key="1">
    <source>
        <dbReference type="ARBA" id="ARBA00010088"/>
    </source>
</evidence>
<feature type="signal peptide" evidence="3">
    <location>
        <begin position="1"/>
        <end position="27"/>
    </location>
</feature>
<evidence type="ECO:0000259" key="4">
    <source>
        <dbReference type="Pfam" id="PF00561"/>
    </source>
</evidence>
<keyword evidence="6" id="KW-1185">Reference proteome</keyword>
<evidence type="ECO:0000256" key="3">
    <source>
        <dbReference type="SAM" id="SignalP"/>
    </source>
</evidence>
<feature type="domain" description="AB hydrolase-1" evidence="4">
    <location>
        <begin position="94"/>
        <end position="457"/>
    </location>
</feature>
<comment type="caution">
    <text evidence="5">The sequence shown here is derived from an EMBL/GenBank/DDBJ whole genome shotgun (WGS) entry which is preliminary data.</text>
</comment>
<feature type="chain" id="PRO_5018274510" evidence="3">
    <location>
        <begin position="28"/>
        <end position="500"/>
    </location>
</feature>
<dbReference type="EMBL" id="RKQN01000002">
    <property type="protein sequence ID" value="RPE80110.1"/>
    <property type="molecule type" value="Genomic_DNA"/>
</dbReference>
<evidence type="ECO:0000256" key="2">
    <source>
        <dbReference type="ARBA" id="ARBA00022801"/>
    </source>
</evidence>
<evidence type="ECO:0000313" key="6">
    <source>
        <dbReference type="Proteomes" id="UP000269708"/>
    </source>
</evidence>
<proteinExistence type="inferred from homology"/>
<dbReference type="AlphaFoldDB" id="A0A3N4W216"/>
<dbReference type="PANTHER" id="PTHR43798">
    <property type="entry name" value="MONOACYLGLYCEROL LIPASE"/>
    <property type="match status" value="1"/>
</dbReference>
<dbReference type="Proteomes" id="UP000269708">
    <property type="component" value="Unassembled WGS sequence"/>
</dbReference>
<accession>A0A3N4W216</accession>
<protein>
    <submittedName>
        <fullName evidence="5">Pimeloyl-ACP methyl ester carboxylesterase</fullName>
    </submittedName>
</protein>
<reference evidence="5 6" key="1">
    <citation type="submission" date="2018-11" db="EMBL/GenBank/DDBJ databases">
        <title>Genomic Encyclopedia of Type Strains, Phase IV (KMG-IV): sequencing the most valuable type-strain genomes for metagenomic binning, comparative biology and taxonomic classification.</title>
        <authorList>
            <person name="Goeker M."/>
        </authorList>
    </citation>
    <scope>NUCLEOTIDE SEQUENCE [LARGE SCALE GENOMIC DNA]</scope>
    <source>
        <strain evidence="5 6">DSM 25623</strain>
    </source>
</reference>
<sequence>MPDFRWRLAAVATALLLAGCGGGARNADDTAGVRRYGALAFAPCTLSGGAGASIAAQCTTLSVPENPAAPQGRAIALRIAWLPATDAAGAAPDPVFFLTGGPGQAATESWPAVDPAFAEVRKRRHVILVDQRGTGGSHPLICRDAQGRSAVADEGAAGSDEIAGFARRCAGALDADPRHYTTTDAVADLERVRAALGAETVDLVGASYGTRVAQQYAMRHPRRVRAMVLDGLVPNELALGAEHARNLDASLALQFAKCRELPACGDRFGDTRARLRALMRRLREAPVEVAYRDPGTGEERRGTLGADTVAGLTRLFAYAPEAASLLPLVLSEADQGRYAALMALSRLVQDQLGEQIAHGMQLSVLCAEDADLLTPDPAEADTVLGTALVDLLRAQCAVWPRGRRPADFHRPLRSDAPALLLSGEFDPVTPPRYGEQVLAGLPNGRHLVLRGRGHGSFAVGCVPKLLGRFLETADAKALDASCLDSVGYVPPFTGFNGWEP</sequence>
<dbReference type="GO" id="GO:0016020">
    <property type="term" value="C:membrane"/>
    <property type="evidence" value="ECO:0007669"/>
    <property type="project" value="TreeGrafter"/>
</dbReference>
<dbReference type="PRINTS" id="PR00793">
    <property type="entry name" value="PROAMNOPTASE"/>
</dbReference>
<dbReference type="OrthoDB" id="4510475at2"/>
<dbReference type="PANTHER" id="PTHR43798:SF27">
    <property type="entry name" value="HYDROLASE ALPHA_BETA HYDROLASE FOLD FAMILY"/>
    <property type="match status" value="1"/>
</dbReference>
<dbReference type="PROSITE" id="PS51257">
    <property type="entry name" value="PROKAR_LIPOPROTEIN"/>
    <property type="match status" value="1"/>
</dbReference>
<comment type="similarity">
    <text evidence="1">Belongs to the peptidase S33 family.</text>
</comment>
<dbReference type="Gene3D" id="3.40.50.1820">
    <property type="entry name" value="alpha/beta hydrolase"/>
    <property type="match status" value="1"/>
</dbReference>
<dbReference type="InterPro" id="IPR000073">
    <property type="entry name" value="AB_hydrolase_1"/>
</dbReference>
<name>A0A3N4W216_9GAMM</name>
<evidence type="ECO:0000313" key="5">
    <source>
        <dbReference type="EMBL" id="RPE80110.1"/>
    </source>
</evidence>
<keyword evidence="3" id="KW-0732">Signal</keyword>
<dbReference type="GO" id="GO:0006508">
    <property type="term" value="P:proteolysis"/>
    <property type="evidence" value="ECO:0007669"/>
    <property type="project" value="InterPro"/>
</dbReference>
<keyword evidence="2" id="KW-0378">Hydrolase</keyword>